<dbReference type="SUPFAM" id="SSF55920">
    <property type="entry name" value="Creatinase/aminopeptidase"/>
    <property type="match status" value="1"/>
</dbReference>
<feature type="non-terminal residue" evidence="2">
    <location>
        <position position="1"/>
    </location>
</feature>
<accession>X0UTX4</accession>
<protein>
    <recommendedName>
        <fullName evidence="1">Peptidase M24 domain-containing protein</fullName>
    </recommendedName>
</protein>
<sequence length="148" mass="16545">IMMCFCELAFFMGYRLGFTRMLAITKIPHKIAQMYETVLEAQNKALAAAKPGVRACELNSICYDIIRRNGYGDYIAHRTGRGVGLGYVERPEIKEGNETMLEPNMTFTIEPGIYVPGVGGVRVEDTIAVTADGYEELTPYPKQIRIVD</sequence>
<dbReference type="AlphaFoldDB" id="X0UTX4"/>
<evidence type="ECO:0000259" key="1">
    <source>
        <dbReference type="Pfam" id="PF00557"/>
    </source>
</evidence>
<dbReference type="Pfam" id="PF00557">
    <property type="entry name" value="Peptidase_M24"/>
    <property type="match status" value="1"/>
</dbReference>
<dbReference type="InterPro" id="IPR036005">
    <property type="entry name" value="Creatinase/aminopeptidase-like"/>
</dbReference>
<reference evidence="2" key="1">
    <citation type="journal article" date="2014" name="Front. Microbiol.">
        <title>High frequency of phylogenetically diverse reductive dehalogenase-homologous genes in deep subseafloor sedimentary metagenomes.</title>
        <authorList>
            <person name="Kawai M."/>
            <person name="Futagami T."/>
            <person name="Toyoda A."/>
            <person name="Takaki Y."/>
            <person name="Nishi S."/>
            <person name="Hori S."/>
            <person name="Arai W."/>
            <person name="Tsubouchi T."/>
            <person name="Morono Y."/>
            <person name="Uchiyama I."/>
            <person name="Ito T."/>
            <person name="Fujiyama A."/>
            <person name="Inagaki F."/>
            <person name="Takami H."/>
        </authorList>
    </citation>
    <scope>NUCLEOTIDE SEQUENCE</scope>
    <source>
        <strain evidence="2">Expedition CK06-06</strain>
    </source>
</reference>
<gene>
    <name evidence="2" type="ORF">S01H1_38975</name>
</gene>
<evidence type="ECO:0000313" key="2">
    <source>
        <dbReference type="EMBL" id="GAG09304.1"/>
    </source>
</evidence>
<dbReference type="EMBL" id="BARS01024558">
    <property type="protein sequence ID" value="GAG09304.1"/>
    <property type="molecule type" value="Genomic_DNA"/>
</dbReference>
<feature type="domain" description="Peptidase M24" evidence="1">
    <location>
        <begin position="11"/>
        <end position="131"/>
    </location>
</feature>
<dbReference type="PANTHER" id="PTHR46112">
    <property type="entry name" value="AMINOPEPTIDASE"/>
    <property type="match status" value="1"/>
</dbReference>
<dbReference type="InterPro" id="IPR050659">
    <property type="entry name" value="Peptidase_M24B"/>
</dbReference>
<dbReference type="Gene3D" id="3.90.230.10">
    <property type="entry name" value="Creatinase/methionine aminopeptidase superfamily"/>
    <property type="match status" value="1"/>
</dbReference>
<comment type="caution">
    <text evidence="2">The sequence shown here is derived from an EMBL/GenBank/DDBJ whole genome shotgun (WGS) entry which is preliminary data.</text>
</comment>
<dbReference type="PANTHER" id="PTHR46112:SF2">
    <property type="entry name" value="XAA-PRO AMINOPEPTIDASE P-RELATED"/>
    <property type="match status" value="1"/>
</dbReference>
<dbReference type="InterPro" id="IPR000994">
    <property type="entry name" value="Pept_M24"/>
</dbReference>
<proteinExistence type="predicted"/>
<organism evidence="2">
    <name type="scientific">marine sediment metagenome</name>
    <dbReference type="NCBI Taxonomy" id="412755"/>
    <lineage>
        <taxon>unclassified sequences</taxon>
        <taxon>metagenomes</taxon>
        <taxon>ecological metagenomes</taxon>
    </lineage>
</organism>
<name>X0UTX4_9ZZZZ</name>